<proteinExistence type="predicted"/>
<dbReference type="Proteomes" id="UP000260363">
    <property type="component" value="Chromosome"/>
</dbReference>
<gene>
    <name evidence="3" type="ORF">BD36_03915</name>
</gene>
<dbReference type="RefSeq" id="WP_010231369.1">
    <property type="nucleotide sequence ID" value="NZ_CP007217.1"/>
</dbReference>
<dbReference type="GeneID" id="1246097"/>
<organism evidence="3 4">
    <name type="scientific">Chlamydia muridarum</name>
    <dbReference type="NCBI Taxonomy" id="83560"/>
    <lineage>
        <taxon>Bacteria</taxon>
        <taxon>Pseudomonadati</taxon>
        <taxon>Chlamydiota</taxon>
        <taxon>Chlamydiia</taxon>
        <taxon>Chlamydiales</taxon>
        <taxon>Chlamydiaceae</taxon>
        <taxon>Chlamydia/Chlamydophila group</taxon>
        <taxon>Chlamydia</taxon>
    </lineage>
</organism>
<keyword evidence="2" id="KW-1133">Transmembrane helix</keyword>
<dbReference type="AlphaFoldDB" id="A0A069ZZ06"/>
<dbReference type="KEGG" id="cmx:DNC_03715"/>
<evidence type="ECO:0000256" key="2">
    <source>
        <dbReference type="SAM" id="Phobius"/>
    </source>
</evidence>
<dbReference type="PATRIC" id="fig|83560.10.peg.754"/>
<feature type="compositionally biased region" description="Low complexity" evidence="1">
    <location>
        <begin position="7"/>
        <end position="19"/>
    </location>
</feature>
<reference evidence="3 4" key="1">
    <citation type="submission" date="2014-02" db="EMBL/GenBank/DDBJ databases">
        <authorList>
            <person name="Chen C."/>
            <person name="Conrad T.A."/>
            <person name="Zhou Z."/>
            <person name="Lai Z."/>
            <person name="Zhong G."/>
        </authorList>
    </citation>
    <scope>NUCLEOTIDE SEQUENCE [LARGE SCALE GENOMIC DNA]</scope>
    <source>
        <strain evidence="3 4">Nigg3-28</strain>
    </source>
</reference>
<dbReference type="EMBL" id="CP007217">
    <property type="protein sequence ID" value="AJR10802.1"/>
    <property type="molecule type" value="Genomic_DNA"/>
</dbReference>
<keyword evidence="2" id="KW-0472">Membrane</keyword>
<protein>
    <submittedName>
        <fullName evidence="3">Membrane protein</fullName>
    </submittedName>
</protein>
<dbReference type="KEGG" id="cmg:NC81_03710"/>
<feature type="transmembrane region" description="Helical" evidence="2">
    <location>
        <begin position="43"/>
        <end position="63"/>
    </location>
</feature>
<evidence type="ECO:0000256" key="1">
    <source>
        <dbReference type="SAM" id="MobiDB-lite"/>
    </source>
</evidence>
<evidence type="ECO:0000313" key="3">
    <source>
        <dbReference type="EMBL" id="AJR10802.1"/>
    </source>
</evidence>
<dbReference type="OMA" id="LLYCAYH"/>
<sequence length="108" mass="11822">MKLPEVSFTSPSSLFRSSPKQPKVEKSSVSLHCLQSSNWMQRIVPSLIVLLGVSVLACSVLAFCTSFTALPGVGLVILGSLLLYCAYHQVYNMRVRVALSFDTLSEKL</sequence>
<keyword evidence="2" id="KW-0812">Transmembrane</keyword>
<dbReference type="KEGG" id="cmm:NC80_03685"/>
<feature type="region of interest" description="Disordered" evidence="1">
    <location>
        <begin position="1"/>
        <end position="22"/>
    </location>
</feature>
<evidence type="ECO:0000313" key="4">
    <source>
        <dbReference type="Proteomes" id="UP000260363"/>
    </source>
</evidence>
<accession>A0A069ZZ06</accession>
<name>A0A069ZZ06_CHLMR</name>
<feature type="transmembrane region" description="Helical" evidence="2">
    <location>
        <begin position="69"/>
        <end position="87"/>
    </location>
</feature>